<reference evidence="1 2" key="1">
    <citation type="submission" date="2020-05" db="EMBL/GenBank/DDBJ databases">
        <title>Genome Sequencing of Type Strains.</title>
        <authorList>
            <person name="Lemaire J.F."/>
            <person name="Inderbitzin P."/>
            <person name="Gregorio O.A."/>
            <person name="Collins S.B."/>
            <person name="Wespe N."/>
            <person name="Knight-Connoni V."/>
        </authorList>
    </citation>
    <scope>NUCLEOTIDE SEQUENCE [LARGE SCALE GENOMIC DNA]</scope>
    <source>
        <strain evidence="1 2">ATCC 25174</strain>
    </source>
</reference>
<dbReference type="EMBL" id="JABMCI010000057">
    <property type="protein sequence ID" value="NUU17019.1"/>
    <property type="molecule type" value="Genomic_DNA"/>
</dbReference>
<proteinExistence type="predicted"/>
<dbReference type="Gene3D" id="3.40.30.10">
    <property type="entry name" value="Glutaredoxin"/>
    <property type="match status" value="1"/>
</dbReference>
<protein>
    <submittedName>
        <fullName evidence="1">Glutaredoxin</fullName>
    </submittedName>
</protein>
<comment type="caution">
    <text evidence="1">The sequence shown here is derived from an EMBL/GenBank/DDBJ whole genome shotgun (WGS) entry which is preliminary data.</text>
</comment>
<keyword evidence="2" id="KW-1185">Reference proteome</keyword>
<gene>
    <name evidence="1" type="ORF">HP550_07130</name>
</gene>
<accession>A0A7Y6DXJ4</accession>
<name>A0A7Y6DXJ4_9CELL</name>
<dbReference type="InterPro" id="IPR036249">
    <property type="entry name" value="Thioredoxin-like_sf"/>
</dbReference>
<evidence type="ECO:0000313" key="1">
    <source>
        <dbReference type="EMBL" id="NUU17019.1"/>
    </source>
</evidence>
<dbReference type="RefSeq" id="WP_175346896.1">
    <property type="nucleotide sequence ID" value="NZ_JABMCI010000057.1"/>
</dbReference>
<dbReference type="Proteomes" id="UP000565724">
    <property type="component" value="Unassembled WGS sequence"/>
</dbReference>
<dbReference type="SUPFAM" id="SSF52833">
    <property type="entry name" value="Thioredoxin-like"/>
    <property type="match status" value="1"/>
</dbReference>
<organism evidence="1 2">
    <name type="scientific">Cellulomonas humilata</name>
    <dbReference type="NCBI Taxonomy" id="144055"/>
    <lineage>
        <taxon>Bacteria</taxon>
        <taxon>Bacillati</taxon>
        <taxon>Actinomycetota</taxon>
        <taxon>Actinomycetes</taxon>
        <taxon>Micrococcales</taxon>
        <taxon>Cellulomonadaceae</taxon>
        <taxon>Cellulomonas</taxon>
    </lineage>
</organism>
<sequence length="100" mass="10680">MNDQTSTPPVPVVVVHAEACHLCDDAAKALTELSRTLPLEVRVVELESAEGASLVAVHRPAMNPLVLVDGAYFSAGRLPRKKLAKLLERRTSQHNSSAGA</sequence>
<evidence type="ECO:0000313" key="2">
    <source>
        <dbReference type="Proteomes" id="UP000565724"/>
    </source>
</evidence>
<dbReference type="AlphaFoldDB" id="A0A7Y6DXJ4"/>